<feature type="transmembrane region" description="Helical" evidence="1">
    <location>
        <begin position="413"/>
        <end position="434"/>
    </location>
</feature>
<feature type="transmembrane region" description="Helical" evidence="1">
    <location>
        <begin position="245"/>
        <end position="267"/>
    </location>
</feature>
<feature type="transmembrane region" description="Helical" evidence="1">
    <location>
        <begin position="331"/>
        <end position="347"/>
    </location>
</feature>
<reference evidence="2" key="1">
    <citation type="journal article" date="2014" name="Int. J. Syst. Evol. Microbiol.">
        <title>Complete genome sequence of Corynebacterium casei LMG S-19264T (=DSM 44701T), isolated from a smear-ripened cheese.</title>
        <authorList>
            <consortium name="US DOE Joint Genome Institute (JGI-PGF)"/>
            <person name="Walter F."/>
            <person name="Albersmeier A."/>
            <person name="Kalinowski J."/>
            <person name="Ruckert C."/>
        </authorList>
    </citation>
    <scope>NUCLEOTIDE SEQUENCE</scope>
    <source>
        <strain evidence="2">JCM 5016</strain>
    </source>
</reference>
<keyword evidence="1" id="KW-0472">Membrane</keyword>
<dbReference type="AlphaFoldDB" id="A0A918R3E4"/>
<feature type="transmembrane region" description="Helical" evidence="1">
    <location>
        <begin position="273"/>
        <end position="296"/>
    </location>
</feature>
<evidence type="ECO:0000256" key="1">
    <source>
        <dbReference type="SAM" id="Phobius"/>
    </source>
</evidence>
<proteinExistence type="predicted"/>
<protein>
    <recommendedName>
        <fullName evidence="4">Integral membrane protein</fullName>
    </recommendedName>
</protein>
<evidence type="ECO:0008006" key="4">
    <source>
        <dbReference type="Google" id="ProtNLM"/>
    </source>
</evidence>
<organism evidence="2 3">
    <name type="scientific">Streptomyces echinoruber</name>
    <dbReference type="NCBI Taxonomy" id="68898"/>
    <lineage>
        <taxon>Bacteria</taxon>
        <taxon>Bacillati</taxon>
        <taxon>Actinomycetota</taxon>
        <taxon>Actinomycetes</taxon>
        <taxon>Kitasatosporales</taxon>
        <taxon>Streptomycetaceae</taxon>
        <taxon>Streptomyces</taxon>
    </lineage>
</organism>
<sequence length="451" mass="46928">MGSRTPPEPPDSDGAQTRVVLTPEEHARYTRLSRAAAVRHRRARYAGASVLLLVALLLSPLAVVAAWVDDTVTDTDRYVQTVAPLASEPAVQKAVTDRLTDRVVDNLDVEAVTASLSKALANAGAPPVVVRRSEDLAGPLRAAATSAVHGVVDRVITSDAFQQAWVGANRRAHAAVTNMLTGEKSTALRAEGNTVTLDLGTVVDEVKQRLVDHGFEKAAAIPAPDRQITLFETDKLSQAQAGLRLLDVVGAWLPVLTVLLAALAVWAAPAHRLMLLITATGVGVMMVALLVALAVLRRVYLDSVPPSALPPDAAAVVYDTFVRFLRDSTRTLLVVAVITALAAYLYGPGRVARGLRTLAGRGTGAVGHALGNAGARTGATGRWLDTHRPWTTGVVIAGGVLALILWNRPTVGAVALVTGLVVVVLALLAVLAAASGRTVAAAAGEPGRAGP</sequence>
<dbReference type="EMBL" id="BMWH01000006">
    <property type="protein sequence ID" value="GGZ84067.1"/>
    <property type="molecule type" value="Genomic_DNA"/>
</dbReference>
<dbReference type="Proteomes" id="UP000623010">
    <property type="component" value="Unassembled WGS sequence"/>
</dbReference>
<keyword evidence="1" id="KW-0812">Transmembrane</keyword>
<reference evidence="2" key="2">
    <citation type="submission" date="2020-09" db="EMBL/GenBank/DDBJ databases">
        <authorList>
            <person name="Sun Q."/>
            <person name="Ohkuma M."/>
        </authorList>
    </citation>
    <scope>NUCLEOTIDE SEQUENCE</scope>
    <source>
        <strain evidence="2">JCM 5016</strain>
    </source>
</reference>
<name>A0A918R3E4_9ACTN</name>
<keyword evidence="3" id="KW-1185">Reference proteome</keyword>
<dbReference type="RefSeq" id="WP_190057247.1">
    <property type="nucleotide sequence ID" value="NZ_BMWH01000006.1"/>
</dbReference>
<accession>A0A918R3E4</accession>
<evidence type="ECO:0000313" key="3">
    <source>
        <dbReference type="Proteomes" id="UP000623010"/>
    </source>
</evidence>
<feature type="transmembrane region" description="Helical" evidence="1">
    <location>
        <begin position="390"/>
        <end position="406"/>
    </location>
</feature>
<feature type="transmembrane region" description="Helical" evidence="1">
    <location>
        <begin position="45"/>
        <end position="68"/>
    </location>
</feature>
<keyword evidence="1" id="KW-1133">Transmembrane helix</keyword>
<comment type="caution">
    <text evidence="2">The sequence shown here is derived from an EMBL/GenBank/DDBJ whole genome shotgun (WGS) entry which is preliminary data.</text>
</comment>
<gene>
    <name evidence="2" type="ORF">GCM10010389_22730</name>
</gene>
<evidence type="ECO:0000313" key="2">
    <source>
        <dbReference type="EMBL" id="GGZ84067.1"/>
    </source>
</evidence>